<sequence length="267" mass="28785">MRAILQPALLGAVLVMSAAVMGCATPPPASDPDALAEYKENNDPLEPTNRVFYNINNGIDVVILRPIALAYHYVMPETVRTHTHNVLTNLGTPVVLANDMLQGKPRRAGDTLMRMLINSTIGLAGIFDVAGDWGYPQHDSDAGITLAVWGMPDGAYLFLPILGPSNPRDAVGFGVNLLMDPLFYAKGDIATGLSYGRLGLGAIDARERVLTDLDKITAQALDPYATIRSLARQHRHSQIDDAINDKRATNPWPSQPAASQPAVKKTP</sequence>
<dbReference type="Proteomes" id="UP001165679">
    <property type="component" value="Unassembled WGS sequence"/>
</dbReference>
<feature type="chain" id="PRO_5041403543" evidence="4">
    <location>
        <begin position="30"/>
        <end position="267"/>
    </location>
</feature>
<evidence type="ECO:0000313" key="6">
    <source>
        <dbReference type="Proteomes" id="UP001165679"/>
    </source>
</evidence>
<dbReference type="Pfam" id="PF04333">
    <property type="entry name" value="MlaA"/>
    <property type="match status" value="1"/>
</dbReference>
<accession>A0AA42CK94</accession>
<reference evidence="5" key="2">
    <citation type="submission" date="2022-10" db="EMBL/GenBank/DDBJ databases">
        <authorList>
            <person name="Trinh H.N."/>
        </authorList>
    </citation>
    <scope>NUCLEOTIDE SEQUENCE</scope>
    <source>
        <strain evidence="5">RN2-1</strain>
    </source>
</reference>
<feature type="signal peptide" evidence="4">
    <location>
        <begin position="1"/>
        <end position="29"/>
    </location>
</feature>
<evidence type="ECO:0000256" key="3">
    <source>
        <dbReference type="SAM" id="MobiDB-lite"/>
    </source>
</evidence>
<evidence type="ECO:0000256" key="2">
    <source>
        <dbReference type="ARBA" id="ARBA00022729"/>
    </source>
</evidence>
<evidence type="ECO:0000313" key="5">
    <source>
        <dbReference type="EMBL" id="MCW3477605.1"/>
    </source>
</evidence>
<proteinExistence type="inferred from homology"/>
<evidence type="ECO:0000256" key="4">
    <source>
        <dbReference type="SAM" id="SignalP"/>
    </source>
</evidence>
<name>A0AA42CK94_9PROT</name>
<keyword evidence="5" id="KW-0449">Lipoprotein</keyword>
<reference evidence="5" key="1">
    <citation type="submission" date="2022-09" db="EMBL/GenBank/DDBJ databases">
        <title>Rhodovastum sp. nov. RN2-1 isolated from soil in Seongnam, South Korea.</title>
        <authorList>
            <person name="Le N.T."/>
        </authorList>
    </citation>
    <scope>NUCLEOTIDE SEQUENCE</scope>
    <source>
        <strain evidence="5">RN2-1</strain>
    </source>
</reference>
<comment type="caution">
    <text evidence="5">The sequence shown here is derived from an EMBL/GenBank/DDBJ whole genome shotgun (WGS) entry which is preliminary data.</text>
</comment>
<organism evidence="5 6">
    <name type="scientific">Limobrevibacterium gyesilva</name>
    <dbReference type="NCBI Taxonomy" id="2991712"/>
    <lineage>
        <taxon>Bacteria</taxon>
        <taxon>Pseudomonadati</taxon>
        <taxon>Pseudomonadota</taxon>
        <taxon>Alphaproteobacteria</taxon>
        <taxon>Acetobacterales</taxon>
        <taxon>Acetobacteraceae</taxon>
        <taxon>Limobrevibacterium</taxon>
    </lineage>
</organism>
<dbReference type="PANTHER" id="PTHR30035:SF3">
    <property type="entry name" value="INTERMEMBRANE PHOSPHOLIPID TRANSPORT SYSTEM LIPOPROTEIN MLAA"/>
    <property type="match status" value="1"/>
</dbReference>
<keyword evidence="6" id="KW-1185">Reference proteome</keyword>
<evidence type="ECO:0000256" key="1">
    <source>
        <dbReference type="ARBA" id="ARBA00010634"/>
    </source>
</evidence>
<gene>
    <name evidence="5" type="ORF">OL599_23890</name>
</gene>
<feature type="compositionally biased region" description="Low complexity" evidence="3">
    <location>
        <begin position="255"/>
        <end position="267"/>
    </location>
</feature>
<dbReference type="PANTHER" id="PTHR30035">
    <property type="entry name" value="LIPOPROTEIN VACJ-RELATED"/>
    <property type="match status" value="1"/>
</dbReference>
<dbReference type="PRINTS" id="PR01805">
    <property type="entry name" value="VACJLIPOPROT"/>
</dbReference>
<dbReference type="AlphaFoldDB" id="A0AA42CK94"/>
<dbReference type="PROSITE" id="PS51257">
    <property type="entry name" value="PROKAR_LIPOPROTEIN"/>
    <property type="match status" value="1"/>
</dbReference>
<feature type="region of interest" description="Disordered" evidence="3">
    <location>
        <begin position="243"/>
        <end position="267"/>
    </location>
</feature>
<dbReference type="GO" id="GO:0016020">
    <property type="term" value="C:membrane"/>
    <property type="evidence" value="ECO:0007669"/>
    <property type="project" value="InterPro"/>
</dbReference>
<protein>
    <submittedName>
        <fullName evidence="5">VacJ family lipoprotein</fullName>
    </submittedName>
</protein>
<comment type="similarity">
    <text evidence="1">Belongs to the MlaA family.</text>
</comment>
<dbReference type="InterPro" id="IPR007428">
    <property type="entry name" value="MlaA"/>
</dbReference>
<dbReference type="EMBL" id="JAPDNT010000042">
    <property type="protein sequence ID" value="MCW3477605.1"/>
    <property type="molecule type" value="Genomic_DNA"/>
</dbReference>
<dbReference type="GO" id="GO:0120010">
    <property type="term" value="P:intermembrane phospholipid transfer"/>
    <property type="evidence" value="ECO:0007669"/>
    <property type="project" value="TreeGrafter"/>
</dbReference>
<dbReference type="RefSeq" id="WP_264716561.1">
    <property type="nucleotide sequence ID" value="NZ_JAPDNT010000042.1"/>
</dbReference>
<keyword evidence="2 4" id="KW-0732">Signal</keyword>